<reference evidence="5" key="1">
    <citation type="journal article" date="2022" name="Proc. Natl. Acad. Sci. U.S.A.">
        <title>Life cycle and functional genomics of the unicellular red alga Galdieria for elucidating algal and plant evolution and industrial use.</title>
        <authorList>
            <person name="Hirooka S."/>
            <person name="Itabashi T."/>
            <person name="Ichinose T.M."/>
            <person name="Onuma R."/>
            <person name="Fujiwara T."/>
            <person name="Yamashita S."/>
            <person name="Jong L.W."/>
            <person name="Tomita R."/>
            <person name="Iwane A.H."/>
            <person name="Miyagishima S.Y."/>
        </authorList>
    </citation>
    <scope>NUCLEOTIDE SEQUENCE</scope>
    <source>
        <strain evidence="5">NBRC 102759</strain>
    </source>
</reference>
<name>A0A9C7UM91_9RHOD</name>
<dbReference type="InterPro" id="IPR037171">
    <property type="entry name" value="NagB/RpiA_transferase-like"/>
</dbReference>
<dbReference type="SUPFAM" id="SSF100950">
    <property type="entry name" value="NagB/RpiA/CoA transferase-like"/>
    <property type="match status" value="2"/>
</dbReference>
<dbReference type="InterPro" id="IPR046433">
    <property type="entry name" value="ActCoA_hydro"/>
</dbReference>
<dbReference type="Proteomes" id="UP001061958">
    <property type="component" value="Unassembled WGS sequence"/>
</dbReference>
<dbReference type="Gene3D" id="3.30.750.70">
    <property type="entry name" value="4-hydroxybutyrate coenzyme like domains"/>
    <property type="match status" value="1"/>
</dbReference>
<evidence type="ECO:0008006" key="7">
    <source>
        <dbReference type="Google" id="ProtNLM"/>
    </source>
</evidence>
<dbReference type="PANTHER" id="PTHR21432:SF20">
    <property type="entry name" value="ACETYL-COA HYDROLASE"/>
    <property type="match status" value="1"/>
</dbReference>
<evidence type="ECO:0000259" key="4">
    <source>
        <dbReference type="Pfam" id="PF13336"/>
    </source>
</evidence>
<keyword evidence="6" id="KW-1185">Reference proteome</keyword>
<feature type="domain" description="Acetyl-CoA hydrolase/transferase N-terminal" evidence="3">
    <location>
        <begin position="71"/>
        <end position="240"/>
    </location>
</feature>
<dbReference type="Pfam" id="PF02550">
    <property type="entry name" value="AcetylCoA_hydro"/>
    <property type="match status" value="1"/>
</dbReference>
<dbReference type="OrthoDB" id="10250396at2759"/>
<dbReference type="Pfam" id="PF13336">
    <property type="entry name" value="AcetylCoA_hyd_C"/>
    <property type="match status" value="1"/>
</dbReference>
<gene>
    <name evidence="5" type="ORF">GpartN1_g170.t1</name>
</gene>
<accession>A0A9C7UM91</accession>
<dbReference type="PANTHER" id="PTHR21432">
    <property type="entry name" value="ACETYL-COA HYDROLASE-RELATED"/>
    <property type="match status" value="1"/>
</dbReference>
<reference evidence="5" key="2">
    <citation type="submission" date="2022-01" db="EMBL/GenBank/DDBJ databases">
        <authorList>
            <person name="Hirooka S."/>
            <person name="Miyagishima S.Y."/>
        </authorList>
    </citation>
    <scope>NUCLEOTIDE SEQUENCE</scope>
    <source>
        <strain evidence="5">NBRC 102759</strain>
    </source>
</reference>
<dbReference type="InterPro" id="IPR026888">
    <property type="entry name" value="AcetylCoA_hyd_C"/>
</dbReference>
<sequence>MKALTLKLGCIMKFPDKTIFRCFSQVSRAPVLPTKETEGYIANKFYADRFFPYPRQLRYRIPGKEIKYRSPEEAVSCVRTGDNIYIQSVAAAPQTLIKALSSVVENSDRKQINLYHILIDGELPIFTPSFSGKITSNSLFIGGNCRKHVNQGIADYTPVFLGEVPYLFRRRIIPVDVAFVQVSTPDNFGYVSLGVSVDITLSALEVARERVAIVNPFMPRTLGDALVHISQLDHLVYEEKPLPELNLPKEDPCRTKIGQLIAEHLIRDGACLQTGIGAIPDAILKYLRHHKDLGVHTEMFSDGLIELVENGNVTNELKTVEPGKIISSFLLGTSRLYRFVDNNPLVCMRDVTFTNDPGVIGKNDNVVAVNAAIEVDLTGQICSDSIGETFYSGFGGQVDFMRGAALSENGKAIIALPSTGGRHHSRIVPNIKPGGGIVTTRAHAHYIVTEYGIAELKGKSIRERAKALISIAHPDFREQLEQEAKRRSLL</sequence>
<evidence type="ECO:0000256" key="1">
    <source>
        <dbReference type="ARBA" id="ARBA00009632"/>
    </source>
</evidence>
<dbReference type="InterPro" id="IPR038460">
    <property type="entry name" value="AcetylCoA_hyd_C_sf"/>
</dbReference>
<keyword evidence="2" id="KW-0808">Transferase</keyword>
<dbReference type="Gene3D" id="3.40.1080.20">
    <property type="entry name" value="Acetyl-CoA hydrolase/transferase C-terminal domain"/>
    <property type="match status" value="1"/>
</dbReference>
<proteinExistence type="inferred from homology"/>
<comment type="caution">
    <text evidence="5">The sequence shown here is derived from an EMBL/GenBank/DDBJ whole genome shotgun (WGS) entry which is preliminary data.</text>
</comment>
<comment type="similarity">
    <text evidence="1">Belongs to the acetyl-CoA hydrolase/transferase family.</text>
</comment>
<dbReference type="GO" id="GO:0008775">
    <property type="term" value="F:acetate CoA-transferase activity"/>
    <property type="evidence" value="ECO:0007669"/>
    <property type="project" value="InterPro"/>
</dbReference>
<evidence type="ECO:0000313" key="5">
    <source>
        <dbReference type="EMBL" id="GJQ08379.1"/>
    </source>
</evidence>
<dbReference type="EMBL" id="BQMJ01000002">
    <property type="protein sequence ID" value="GJQ08379.1"/>
    <property type="molecule type" value="Genomic_DNA"/>
</dbReference>
<organism evidence="5 6">
    <name type="scientific">Galdieria partita</name>
    <dbReference type="NCBI Taxonomy" id="83374"/>
    <lineage>
        <taxon>Eukaryota</taxon>
        <taxon>Rhodophyta</taxon>
        <taxon>Bangiophyceae</taxon>
        <taxon>Galdieriales</taxon>
        <taxon>Galdieriaceae</taxon>
        <taxon>Galdieria</taxon>
    </lineage>
</organism>
<evidence type="ECO:0000259" key="3">
    <source>
        <dbReference type="Pfam" id="PF02550"/>
    </source>
</evidence>
<evidence type="ECO:0000256" key="2">
    <source>
        <dbReference type="ARBA" id="ARBA00022679"/>
    </source>
</evidence>
<dbReference type="InterPro" id="IPR003702">
    <property type="entry name" value="ActCoA_hydro_N"/>
</dbReference>
<feature type="domain" description="Acetyl-CoA hydrolase/transferase C-terminal" evidence="4">
    <location>
        <begin position="332"/>
        <end position="484"/>
    </location>
</feature>
<evidence type="ECO:0000313" key="6">
    <source>
        <dbReference type="Proteomes" id="UP001061958"/>
    </source>
</evidence>
<protein>
    <recommendedName>
        <fullName evidence="7">Acetyl-CoA hydrolase</fullName>
    </recommendedName>
</protein>
<dbReference type="Gene3D" id="3.40.1080.10">
    <property type="entry name" value="Glutaconate Coenzyme A-transferase"/>
    <property type="match status" value="1"/>
</dbReference>
<dbReference type="GO" id="GO:0006083">
    <property type="term" value="P:acetate metabolic process"/>
    <property type="evidence" value="ECO:0007669"/>
    <property type="project" value="InterPro"/>
</dbReference>
<dbReference type="AlphaFoldDB" id="A0A9C7UM91"/>